<name>A0ABR7XUZ2_9SPHI</name>
<protein>
    <recommendedName>
        <fullName evidence="10">Beta-galactosidase</fullName>
    </recommendedName>
</protein>
<dbReference type="InterPro" id="IPR013783">
    <property type="entry name" value="Ig-like_fold"/>
</dbReference>
<evidence type="ECO:0000256" key="1">
    <source>
        <dbReference type="ARBA" id="ARBA00007401"/>
    </source>
</evidence>
<feature type="domain" description="Glycoside hydrolase family 2 catalytic" evidence="6">
    <location>
        <begin position="314"/>
        <end position="453"/>
    </location>
</feature>
<evidence type="ECO:0008006" key="10">
    <source>
        <dbReference type="Google" id="ProtNLM"/>
    </source>
</evidence>
<reference evidence="8 9" key="1">
    <citation type="submission" date="2020-08" db="EMBL/GenBank/DDBJ databases">
        <title>Sphingobacterium sp. DN00404 isolated from aquaculture water.</title>
        <authorList>
            <person name="Zhang M."/>
        </authorList>
    </citation>
    <scope>NUCLEOTIDE SEQUENCE [LARGE SCALE GENOMIC DNA]</scope>
    <source>
        <strain evidence="8 9">KCTC 42746</strain>
    </source>
</reference>
<evidence type="ECO:0000256" key="3">
    <source>
        <dbReference type="ARBA" id="ARBA00023295"/>
    </source>
</evidence>
<accession>A0ABR7XUZ2</accession>
<evidence type="ECO:0000256" key="2">
    <source>
        <dbReference type="ARBA" id="ARBA00022801"/>
    </source>
</evidence>
<dbReference type="PANTHER" id="PTHR42732">
    <property type="entry name" value="BETA-GALACTOSIDASE"/>
    <property type="match status" value="1"/>
</dbReference>
<dbReference type="InterPro" id="IPR017853">
    <property type="entry name" value="GH"/>
</dbReference>
<dbReference type="InterPro" id="IPR006102">
    <property type="entry name" value="Ig-like_GH2"/>
</dbReference>
<dbReference type="Gene3D" id="3.20.20.80">
    <property type="entry name" value="Glycosidases"/>
    <property type="match status" value="1"/>
</dbReference>
<dbReference type="Pfam" id="PF02837">
    <property type="entry name" value="Glyco_hydro_2_N"/>
    <property type="match status" value="1"/>
</dbReference>
<dbReference type="SUPFAM" id="SSF49785">
    <property type="entry name" value="Galactose-binding domain-like"/>
    <property type="match status" value="1"/>
</dbReference>
<feature type="domain" description="Glycoside hydrolase family 2 immunoglobulin-like beta-sandwich" evidence="5">
    <location>
        <begin position="201"/>
        <end position="308"/>
    </location>
</feature>
<organism evidence="8 9">
    <name type="scientific">Sphingobacterium chuzhouense</name>
    <dbReference type="NCBI Taxonomy" id="1742264"/>
    <lineage>
        <taxon>Bacteria</taxon>
        <taxon>Pseudomonadati</taxon>
        <taxon>Bacteroidota</taxon>
        <taxon>Sphingobacteriia</taxon>
        <taxon>Sphingobacteriales</taxon>
        <taxon>Sphingobacteriaceae</taxon>
        <taxon>Sphingobacterium</taxon>
    </lineage>
</organism>
<keyword evidence="3" id="KW-0326">Glycosidase</keyword>
<dbReference type="RefSeq" id="WP_190314536.1">
    <property type="nucleotide sequence ID" value="NZ_JACNYL010000003.1"/>
</dbReference>
<feature type="domain" description="Glycosyl hydrolases family 2 sugar binding" evidence="7">
    <location>
        <begin position="36"/>
        <end position="161"/>
    </location>
</feature>
<dbReference type="SUPFAM" id="SSF51445">
    <property type="entry name" value="(Trans)glycosidases"/>
    <property type="match status" value="1"/>
</dbReference>
<dbReference type="Gene3D" id="2.60.40.10">
    <property type="entry name" value="Immunoglobulins"/>
    <property type="match status" value="1"/>
</dbReference>
<dbReference type="InterPro" id="IPR006104">
    <property type="entry name" value="Glyco_hydro_2_N"/>
</dbReference>
<evidence type="ECO:0000313" key="9">
    <source>
        <dbReference type="Proteomes" id="UP000651112"/>
    </source>
</evidence>
<feature type="chain" id="PRO_5047130602" description="Beta-galactosidase" evidence="4">
    <location>
        <begin position="24"/>
        <end position="949"/>
    </location>
</feature>
<dbReference type="InterPro" id="IPR006103">
    <property type="entry name" value="Glyco_hydro_2_cat"/>
</dbReference>
<evidence type="ECO:0000256" key="4">
    <source>
        <dbReference type="SAM" id="SignalP"/>
    </source>
</evidence>
<dbReference type="PANTHER" id="PTHR42732:SF1">
    <property type="entry name" value="BETA-MANNOSIDASE"/>
    <property type="match status" value="1"/>
</dbReference>
<dbReference type="Pfam" id="PF00703">
    <property type="entry name" value="Glyco_hydro_2"/>
    <property type="match status" value="1"/>
</dbReference>
<gene>
    <name evidence="8" type="ORF">H8B21_14845</name>
</gene>
<feature type="signal peptide" evidence="4">
    <location>
        <begin position="1"/>
        <end position="23"/>
    </location>
</feature>
<keyword evidence="4" id="KW-0732">Signal</keyword>
<dbReference type="Gene3D" id="2.60.120.260">
    <property type="entry name" value="Galactose-binding domain-like"/>
    <property type="match status" value="1"/>
</dbReference>
<proteinExistence type="inferred from homology"/>
<comment type="caution">
    <text evidence="8">The sequence shown here is derived from an EMBL/GenBank/DDBJ whole genome shotgun (WGS) entry which is preliminary data.</text>
</comment>
<comment type="similarity">
    <text evidence="1">Belongs to the glycosyl hydrolase 2 family.</text>
</comment>
<evidence type="ECO:0000259" key="7">
    <source>
        <dbReference type="Pfam" id="PF02837"/>
    </source>
</evidence>
<dbReference type="InterPro" id="IPR051913">
    <property type="entry name" value="GH2_Domain-Containing"/>
</dbReference>
<dbReference type="EMBL" id="JACNYL010000003">
    <property type="protein sequence ID" value="MBD1422852.1"/>
    <property type="molecule type" value="Genomic_DNA"/>
</dbReference>
<dbReference type="SUPFAM" id="SSF49303">
    <property type="entry name" value="beta-Galactosidase/glucuronidase domain"/>
    <property type="match status" value="1"/>
</dbReference>
<evidence type="ECO:0000259" key="5">
    <source>
        <dbReference type="Pfam" id="PF00703"/>
    </source>
</evidence>
<keyword evidence="2" id="KW-0378">Hydrolase</keyword>
<dbReference type="Pfam" id="PF02836">
    <property type="entry name" value="Glyco_hydro_2_C"/>
    <property type="match status" value="1"/>
</dbReference>
<dbReference type="InterPro" id="IPR036156">
    <property type="entry name" value="Beta-gal/glucu_dom_sf"/>
</dbReference>
<sequence>MILNRIKFVVAWICCLSLLTVTAQHRDSFARERIDLRGDWQLQLDTDAGIQERWQDRTFKETVTLPGSLEEQGKGVFVKDSTTDHLSQTWKYIGAAWYHKEIEIPEHWKDKQVRLFMERTKATQVWLNGEWMGECKVLLAPQVYRFEKPLTPGKHTLTIRVDNSPNLAPVGGSHALSVHTQTNWNGIIGELFLEAIPAIEIYQMKLTPKVADKRVEVKLNLKNNIHAKQQVRIELQAHTHNTPQKKHVKALSLPVQLHTDDSIVAIDYPLGKDALLWDEYNPALYKLSVRLLVDDAIYDEQTATLGLRNFDTRGTQFTNNGEIVFLRGKNDVCIFPLTGYPSMKTEDWRRLYRIAKSYGINHYRFHSYTPPQAAFEAADLEGIYIQTELPNWSQMTAKDTAAIAFQQQEGQAILDAYGNHPSLVMLSLGNELIGDREVHEALVDRLRKHDARPLYAFGTNAFYENPAPGETDDFWVTMRTGGETPNGKYDVRGGFATPEDAGNGQINTQQPSTRRNFTAGIAGHSLPIIGHENGQYQVYPDYREIDRYTGVLRPLNFEIFRKRLQETGMGDQASDFLNASGKLTALLYREEIEMALRTPGFAGFQLLDLQDFPGQGTALVGLLNAFMESKGLIDEAEFRQFNNDVVIQLLMDKYVWRSDETFTADIQLVNYSPQTIQDKALEWRIVDTETNDQIISGKLSIRANKGQISPIGHISFPLKNQKKASKFQVELRVPSTGLTSVYPIWVYPAHVTMDVPKNVHVATEYNDKVVDLLKAGERVILFPNHVTVAELSIKPQFISEFWNWKTFKNSAERMNRPVSAGTLGMLTDPEHPLFKHFPTEAHSNWQWWSIMKMARPLILDHTDKRYRPIVQIIDNIDRNHKLGMLFEFQVGAGKLFISMANLIPNLNQPEVRQLYYSMLQYVSSDDFAPQQSIQPQQLNQLLKKENPRP</sequence>
<dbReference type="Proteomes" id="UP000651112">
    <property type="component" value="Unassembled WGS sequence"/>
</dbReference>
<evidence type="ECO:0000259" key="6">
    <source>
        <dbReference type="Pfam" id="PF02836"/>
    </source>
</evidence>
<keyword evidence="9" id="KW-1185">Reference proteome</keyword>
<dbReference type="InterPro" id="IPR008979">
    <property type="entry name" value="Galactose-bd-like_sf"/>
</dbReference>
<evidence type="ECO:0000313" key="8">
    <source>
        <dbReference type="EMBL" id="MBD1422852.1"/>
    </source>
</evidence>